<dbReference type="AlphaFoldDB" id="A0A1H1WKU5"/>
<protein>
    <submittedName>
        <fullName evidence="1">Uncharacterized protein</fullName>
    </submittedName>
</protein>
<gene>
    <name evidence="1" type="ORF">SAMN04488543_2758</name>
</gene>
<proteinExistence type="predicted"/>
<dbReference type="Proteomes" id="UP000199092">
    <property type="component" value="Chromosome I"/>
</dbReference>
<organism evidence="1 2">
    <name type="scientific">Friedmanniella luteola</name>
    <dbReference type="NCBI Taxonomy" id="546871"/>
    <lineage>
        <taxon>Bacteria</taxon>
        <taxon>Bacillati</taxon>
        <taxon>Actinomycetota</taxon>
        <taxon>Actinomycetes</taxon>
        <taxon>Propionibacteriales</taxon>
        <taxon>Nocardioidaceae</taxon>
        <taxon>Friedmanniella</taxon>
    </lineage>
</organism>
<name>A0A1H1WKU5_9ACTN</name>
<dbReference type="EMBL" id="LT629749">
    <property type="protein sequence ID" value="SDS97622.1"/>
    <property type="molecule type" value="Genomic_DNA"/>
</dbReference>
<evidence type="ECO:0000313" key="1">
    <source>
        <dbReference type="EMBL" id="SDS97622.1"/>
    </source>
</evidence>
<accession>A0A1H1WKU5</accession>
<sequence length="100" mass="11527">MGFMRLRLQKLDDSDWGWGRVRVATQVAPDAPWSVAVIRQHKLGTYLQRAGIEDFRDRALLGKQASAARREWGHEGGFAEWTRERSERRFAGDLLQEVSD</sequence>
<keyword evidence="2" id="KW-1185">Reference proteome</keyword>
<evidence type="ECO:0000313" key="2">
    <source>
        <dbReference type="Proteomes" id="UP000199092"/>
    </source>
</evidence>
<reference evidence="1 2" key="1">
    <citation type="submission" date="2016-10" db="EMBL/GenBank/DDBJ databases">
        <authorList>
            <person name="de Groot N.N."/>
        </authorList>
    </citation>
    <scope>NUCLEOTIDE SEQUENCE [LARGE SCALE GENOMIC DNA]</scope>
    <source>
        <strain evidence="1 2">DSM 21741</strain>
    </source>
</reference>